<accession>A0A382AFK1</accession>
<name>A0A382AFK1_9ZZZZ</name>
<reference evidence="4" key="1">
    <citation type="submission" date="2018-05" db="EMBL/GenBank/DDBJ databases">
        <authorList>
            <person name="Lanie J.A."/>
            <person name="Ng W.-L."/>
            <person name="Kazmierczak K.M."/>
            <person name="Andrzejewski T.M."/>
            <person name="Davidsen T.M."/>
            <person name="Wayne K.J."/>
            <person name="Tettelin H."/>
            <person name="Glass J.I."/>
            <person name="Rusch D."/>
            <person name="Podicherti R."/>
            <person name="Tsui H.-C.T."/>
            <person name="Winkler M.E."/>
        </authorList>
    </citation>
    <scope>NUCLEOTIDE SEQUENCE</scope>
</reference>
<dbReference type="Pfam" id="PF02771">
    <property type="entry name" value="Acyl-CoA_dh_N"/>
    <property type="match status" value="1"/>
</dbReference>
<dbReference type="GO" id="GO:0050660">
    <property type="term" value="F:flavin adenine dinucleotide binding"/>
    <property type="evidence" value="ECO:0007669"/>
    <property type="project" value="InterPro"/>
</dbReference>
<dbReference type="InterPro" id="IPR009100">
    <property type="entry name" value="AcylCoA_DH/oxidase_NM_dom_sf"/>
</dbReference>
<dbReference type="InterPro" id="IPR052161">
    <property type="entry name" value="Mycobact_Acyl-CoA_DH"/>
</dbReference>
<gene>
    <name evidence="4" type="ORF">METZ01_LOCUS152611</name>
</gene>
<dbReference type="EMBL" id="UINC01024994">
    <property type="protein sequence ID" value="SVA99757.1"/>
    <property type="molecule type" value="Genomic_DNA"/>
</dbReference>
<dbReference type="PANTHER" id="PTHR43292">
    <property type="entry name" value="ACYL-COA DEHYDROGENASE"/>
    <property type="match status" value="1"/>
</dbReference>
<sequence length="126" mass="13675">VGFSWPKAVGGSDGDVARQAILKEEMALAGAPPLGTSFMGLAWVGPGIIQYGTDEQKTRFIPDILDSKVTWCTGYSEPNHGSDLAAIQTKAERVGDHYKVNGQKIWTTGAPYADWMILLTRTDFNT</sequence>
<keyword evidence="1" id="KW-0560">Oxidoreductase</keyword>
<dbReference type="GO" id="GO:0005886">
    <property type="term" value="C:plasma membrane"/>
    <property type="evidence" value="ECO:0007669"/>
    <property type="project" value="TreeGrafter"/>
</dbReference>
<evidence type="ECO:0008006" key="5">
    <source>
        <dbReference type="Google" id="ProtNLM"/>
    </source>
</evidence>
<protein>
    <recommendedName>
        <fullName evidence="5">Acyl-CoA dehydrogenase</fullName>
    </recommendedName>
</protein>
<proteinExistence type="predicted"/>
<dbReference type="PANTHER" id="PTHR43292:SF4">
    <property type="entry name" value="ACYL-COA DEHYDROGENASE FADE34"/>
    <property type="match status" value="1"/>
</dbReference>
<dbReference type="Gene3D" id="2.40.110.10">
    <property type="entry name" value="Butyryl-CoA Dehydrogenase, subunit A, domain 2"/>
    <property type="match status" value="1"/>
</dbReference>
<dbReference type="Gene3D" id="1.10.540.10">
    <property type="entry name" value="Acyl-CoA dehydrogenase/oxidase, N-terminal domain"/>
    <property type="match status" value="1"/>
</dbReference>
<feature type="domain" description="Acyl-CoA dehydrogenase/oxidase N-terminal" evidence="3">
    <location>
        <begin position="2"/>
        <end position="66"/>
    </location>
</feature>
<evidence type="ECO:0000259" key="2">
    <source>
        <dbReference type="Pfam" id="PF02770"/>
    </source>
</evidence>
<evidence type="ECO:0000256" key="1">
    <source>
        <dbReference type="ARBA" id="ARBA00023002"/>
    </source>
</evidence>
<dbReference type="SUPFAM" id="SSF56645">
    <property type="entry name" value="Acyl-CoA dehydrogenase NM domain-like"/>
    <property type="match status" value="1"/>
</dbReference>
<dbReference type="Pfam" id="PF02770">
    <property type="entry name" value="Acyl-CoA_dh_M"/>
    <property type="match status" value="1"/>
</dbReference>
<feature type="domain" description="Acyl-CoA oxidase/dehydrogenase middle" evidence="2">
    <location>
        <begin position="72"/>
        <end position="123"/>
    </location>
</feature>
<dbReference type="AlphaFoldDB" id="A0A382AFK1"/>
<feature type="non-terminal residue" evidence="4">
    <location>
        <position position="1"/>
    </location>
</feature>
<dbReference type="GO" id="GO:0016627">
    <property type="term" value="F:oxidoreductase activity, acting on the CH-CH group of donors"/>
    <property type="evidence" value="ECO:0007669"/>
    <property type="project" value="InterPro"/>
</dbReference>
<dbReference type="InterPro" id="IPR006091">
    <property type="entry name" value="Acyl-CoA_Oxase/DH_mid-dom"/>
</dbReference>
<evidence type="ECO:0000313" key="4">
    <source>
        <dbReference type="EMBL" id="SVA99757.1"/>
    </source>
</evidence>
<dbReference type="InterPro" id="IPR013786">
    <property type="entry name" value="AcylCoA_DH/ox_N"/>
</dbReference>
<organism evidence="4">
    <name type="scientific">marine metagenome</name>
    <dbReference type="NCBI Taxonomy" id="408172"/>
    <lineage>
        <taxon>unclassified sequences</taxon>
        <taxon>metagenomes</taxon>
        <taxon>ecological metagenomes</taxon>
    </lineage>
</organism>
<dbReference type="InterPro" id="IPR046373">
    <property type="entry name" value="Acyl-CoA_Oxase/DH_mid-dom_sf"/>
</dbReference>
<evidence type="ECO:0000259" key="3">
    <source>
        <dbReference type="Pfam" id="PF02771"/>
    </source>
</evidence>
<dbReference type="InterPro" id="IPR037069">
    <property type="entry name" value="AcylCoA_DH/ox_N_sf"/>
</dbReference>
<feature type="non-terminal residue" evidence="4">
    <location>
        <position position="126"/>
    </location>
</feature>